<dbReference type="AlphaFoldDB" id="A0A645IAH6"/>
<evidence type="ECO:0000313" key="1">
    <source>
        <dbReference type="EMBL" id="MPN47812.1"/>
    </source>
</evidence>
<dbReference type="EMBL" id="VSSQ01109594">
    <property type="protein sequence ID" value="MPN47812.1"/>
    <property type="molecule type" value="Genomic_DNA"/>
</dbReference>
<name>A0A645IAH6_9ZZZZ</name>
<reference evidence="1" key="1">
    <citation type="submission" date="2019-08" db="EMBL/GenBank/DDBJ databases">
        <authorList>
            <person name="Kucharzyk K."/>
            <person name="Murdoch R.W."/>
            <person name="Higgins S."/>
            <person name="Loffler F."/>
        </authorList>
    </citation>
    <scope>NUCLEOTIDE SEQUENCE</scope>
</reference>
<gene>
    <name evidence="1" type="ORF">SDC9_195416</name>
</gene>
<sequence>MGSDVDAIVSNNFEDVAITGIQVVVKLISASDLNYTTARVQVLQKGVWRDLAGRTLKAKTRYSIRPVYLIHKNQKAAGTVAGPASTLSLKASARKSGWVDLTAAAKPAACSATSSGDINCSDLGSDTATQASSFDELIDLLSLSTPSDIVDVVTQYRLKKGKTVGVRSWTAPGVVTGDLRVPFSIRR</sequence>
<proteinExistence type="predicted"/>
<comment type="caution">
    <text evidence="1">The sequence shown here is derived from an EMBL/GenBank/DDBJ whole genome shotgun (WGS) entry which is preliminary data.</text>
</comment>
<protein>
    <submittedName>
        <fullName evidence="1">Uncharacterized protein</fullName>
    </submittedName>
</protein>
<organism evidence="1">
    <name type="scientific">bioreactor metagenome</name>
    <dbReference type="NCBI Taxonomy" id="1076179"/>
    <lineage>
        <taxon>unclassified sequences</taxon>
        <taxon>metagenomes</taxon>
        <taxon>ecological metagenomes</taxon>
    </lineage>
</organism>
<accession>A0A645IAH6</accession>